<evidence type="ECO:0000313" key="2">
    <source>
        <dbReference type="RefSeq" id="XP_024891526.1"/>
    </source>
</evidence>
<proteinExistence type="predicted"/>
<dbReference type="PANTHER" id="PTHR46585">
    <property type="entry name" value="INTEGRASE CORE DOMAIN CONTAINING PROTEIN"/>
    <property type="match status" value="1"/>
</dbReference>
<gene>
    <name evidence="2" type="primary">LOC112467234</name>
</gene>
<dbReference type="RefSeq" id="XP_024891526.1">
    <property type="nucleotide sequence ID" value="XM_025035758.1"/>
</dbReference>
<evidence type="ECO:0000313" key="1">
    <source>
        <dbReference type="Proteomes" id="UP000504618"/>
    </source>
</evidence>
<dbReference type="AlphaFoldDB" id="A0A6J1RFC6"/>
<dbReference type="PANTHER" id="PTHR46585:SF1">
    <property type="entry name" value="CHROMO DOMAIN-CONTAINING PROTEIN"/>
    <property type="match status" value="1"/>
</dbReference>
<keyword evidence="1" id="KW-1185">Reference proteome</keyword>
<dbReference type="OrthoDB" id="7680611at2759"/>
<reference evidence="2" key="1">
    <citation type="submission" date="2025-08" db="UniProtKB">
        <authorList>
            <consortium name="RefSeq"/>
        </authorList>
    </citation>
    <scope>IDENTIFICATION</scope>
    <source>
        <tissue evidence="2">Whole body</tissue>
    </source>
</reference>
<dbReference type="Proteomes" id="UP000504618">
    <property type="component" value="Unplaced"/>
</dbReference>
<protein>
    <submittedName>
        <fullName evidence="2">Uncharacterized protein LOC112467234</fullName>
    </submittedName>
</protein>
<sequence>MRPIDVTPAIADKLLTTVYSHVKIAAPARFKVGDSVRVSKFKTIFEKGYTPNWTTKVFRIVKVQKINPVTYLLEDSCGKPVAGGFYEYELHRVANPDVYLVEKFCAKEGMRFM</sequence>
<accession>A0A6J1RFC6</accession>
<organism evidence="1 2">
    <name type="scientific">Temnothorax curvispinosus</name>
    <dbReference type="NCBI Taxonomy" id="300111"/>
    <lineage>
        <taxon>Eukaryota</taxon>
        <taxon>Metazoa</taxon>
        <taxon>Ecdysozoa</taxon>
        <taxon>Arthropoda</taxon>
        <taxon>Hexapoda</taxon>
        <taxon>Insecta</taxon>
        <taxon>Pterygota</taxon>
        <taxon>Neoptera</taxon>
        <taxon>Endopterygota</taxon>
        <taxon>Hymenoptera</taxon>
        <taxon>Apocrita</taxon>
        <taxon>Aculeata</taxon>
        <taxon>Formicoidea</taxon>
        <taxon>Formicidae</taxon>
        <taxon>Myrmicinae</taxon>
        <taxon>Temnothorax</taxon>
    </lineage>
</organism>
<dbReference type="GeneID" id="112467234"/>
<name>A0A6J1RFC6_9HYME</name>